<dbReference type="InterPro" id="IPR004089">
    <property type="entry name" value="MCPsignal_dom"/>
</dbReference>
<dbReference type="Gene3D" id="3.30.450.20">
    <property type="entry name" value="PAS domain"/>
    <property type="match status" value="1"/>
</dbReference>
<dbReference type="PANTHER" id="PTHR32089:SF112">
    <property type="entry name" value="LYSOZYME-LIKE PROTEIN-RELATED"/>
    <property type="match status" value="1"/>
</dbReference>
<evidence type="ECO:0000259" key="6">
    <source>
        <dbReference type="PROSITE" id="PS50111"/>
    </source>
</evidence>
<dbReference type="CDD" id="cd12912">
    <property type="entry name" value="PDC2_MCP_like"/>
    <property type="match status" value="1"/>
</dbReference>
<dbReference type="Gene3D" id="1.10.287.950">
    <property type="entry name" value="Methyl-accepting chemotaxis protein"/>
    <property type="match status" value="1"/>
</dbReference>
<feature type="coiled-coil region" evidence="4">
    <location>
        <begin position="500"/>
        <end position="527"/>
    </location>
</feature>
<dbReference type="SUPFAM" id="SSF58104">
    <property type="entry name" value="Methyl-accepting chemotaxis protein (MCP) signaling domain"/>
    <property type="match status" value="1"/>
</dbReference>
<dbReference type="RefSeq" id="WP_184309838.1">
    <property type="nucleotide sequence ID" value="NZ_JACHEN010000008.1"/>
</dbReference>
<keyword evidence="4" id="KW-0175">Coiled coil</keyword>
<evidence type="ECO:0000313" key="9">
    <source>
        <dbReference type="Proteomes" id="UP000579281"/>
    </source>
</evidence>
<gene>
    <name evidence="8" type="ORF">HNQ80_001578</name>
</gene>
<evidence type="ECO:0000256" key="1">
    <source>
        <dbReference type="ARBA" id="ARBA00023224"/>
    </source>
</evidence>
<reference evidence="8 9" key="1">
    <citation type="submission" date="2020-08" db="EMBL/GenBank/DDBJ databases">
        <title>Genomic Encyclopedia of Type Strains, Phase IV (KMG-IV): sequencing the most valuable type-strain genomes for metagenomic binning, comparative biology and taxonomic classification.</title>
        <authorList>
            <person name="Goeker M."/>
        </authorList>
    </citation>
    <scope>NUCLEOTIDE SEQUENCE [LARGE SCALE GENOMIC DNA]</scope>
    <source>
        <strain evidence="8 9">DSM 103526</strain>
    </source>
</reference>
<evidence type="ECO:0000256" key="4">
    <source>
        <dbReference type="SAM" id="Coils"/>
    </source>
</evidence>
<dbReference type="GO" id="GO:0016020">
    <property type="term" value="C:membrane"/>
    <property type="evidence" value="ECO:0007669"/>
    <property type="project" value="InterPro"/>
</dbReference>
<dbReference type="Proteomes" id="UP000579281">
    <property type="component" value="Unassembled WGS sequence"/>
</dbReference>
<dbReference type="EMBL" id="JACHEN010000008">
    <property type="protein sequence ID" value="MBB6215489.1"/>
    <property type="molecule type" value="Genomic_DNA"/>
</dbReference>
<evidence type="ECO:0000256" key="2">
    <source>
        <dbReference type="ARBA" id="ARBA00029447"/>
    </source>
</evidence>
<dbReference type="SMART" id="SM00283">
    <property type="entry name" value="MA"/>
    <property type="match status" value="1"/>
</dbReference>
<proteinExistence type="inferred from homology"/>
<dbReference type="GO" id="GO:0007165">
    <property type="term" value="P:signal transduction"/>
    <property type="evidence" value="ECO:0007669"/>
    <property type="project" value="UniProtKB-KW"/>
</dbReference>
<dbReference type="PANTHER" id="PTHR32089">
    <property type="entry name" value="METHYL-ACCEPTING CHEMOTAXIS PROTEIN MCPB"/>
    <property type="match status" value="1"/>
</dbReference>
<evidence type="ECO:0000259" key="7">
    <source>
        <dbReference type="PROSITE" id="PS50885"/>
    </source>
</evidence>
<dbReference type="PROSITE" id="PS50885">
    <property type="entry name" value="HAMP"/>
    <property type="match status" value="1"/>
</dbReference>
<feature type="domain" description="HAMP" evidence="7">
    <location>
        <begin position="176"/>
        <end position="228"/>
    </location>
</feature>
<comment type="similarity">
    <text evidence="2">Belongs to the methyl-accepting chemotaxis (MCP) protein family.</text>
</comment>
<name>A0A841KZC4_9FIRM</name>
<feature type="transmembrane region" description="Helical" evidence="5">
    <location>
        <begin position="153"/>
        <end position="174"/>
    </location>
</feature>
<dbReference type="Pfam" id="PF00015">
    <property type="entry name" value="MCPsignal"/>
    <property type="match status" value="1"/>
</dbReference>
<feature type="transmembrane region" description="Helical" evidence="5">
    <location>
        <begin position="7"/>
        <end position="28"/>
    </location>
</feature>
<comment type="caution">
    <text evidence="8">The sequence shown here is derived from an EMBL/GenBank/DDBJ whole genome shotgun (WGS) entry which is preliminary data.</text>
</comment>
<keyword evidence="9" id="KW-1185">Reference proteome</keyword>
<evidence type="ECO:0000256" key="3">
    <source>
        <dbReference type="PROSITE-ProRule" id="PRU00284"/>
    </source>
</evidence>
<dbReference type="Pfam" id="PF00672">
    <property type="entry name" value="HAMP"/>
    <property type="match status" value="1"/>
</dbReference>
<organism evidence="8 9">
    <name type="scientific">Anaerosolibacter carboniphilus</name>
    <dbReference type="NCBI Taxonomy" id="1417629"/>
    <lineage>
        <taxon>Bacteria</taxon>
        <taxon>Bacillati</taxon>
        <taxon>Bacillota</taxon>
        <taxon>Clostridia</taxon>
        <taxon>Peptostreptococcales</taxon>
        <taxon>Thermotaleaceae</taxon>
        <taxon>Anaerosolibacter</taxon>
    </lineage>
</organism>
<evidence type="ECO:0000313" key="8">
    <source>
        <dbReference type="EMBL" id="MBB6215489.1"/>
    </source>
</evidence>
<protein>
    <submittedName>
        <fullName evidence="8">Methyl-accepting chemotaxis protein</fullName>
    </submittedName>
</protein>
<dbReference type="AlphaFoldDB" id="A0A841KZC4"/>
<keyword evidence="5" id="KW-0812">Transmembrane</keyword>
<dbReference type="CDD" id="cd06225">
    <property type="entry name" value="HAMP"/>
    <property type="match status" value="1"/>
</dbReference>
<keyword evidence="5" id="KW-1133">Transmembrane helix</keyword>
<accession>A0A841KZC4</accession>
<feature type="domain" description="Methyl-accepting transducer" evidence="6">
    <location>
        <begin position="247"/>
        <end position="504"/>
    </location>
</feature>
<keyword evidence="1 3" id="KW-0807">Transducer</keyword>
<sequence length="533" mass="57615">MKLRSKILFPILLVMIVAIGILGLSNYYNAKDTIMEQLQEQAGNELNTITTIMQLNSSSLKTLIETLKIGGEGYGYVIDDRGIITVHPEQEMIGKKLDDYDWGKTILERRNGNLTYGFDGLEKYAVFQAVGGSIVVVEVPTEEFIGPLRALKVQIGIILLAAMLAATLMITLLIHKTTIKPINKLIDAMEQAGKGNLSARMNTKSSDEMGRLGESFNHMTENIKTLVNNVKVTILKLQQASEIIASSTEEVSASTIEVARTIQEIAKGTTNQAVETAASLEMTNTLADKIVAANEKIKVTAAGTTDMRLKNERGMKAIHVLESRFEENTKASVVVAENVGALAEKSKSISMIVEAIKAIAGQTNLLALNAAIEAARAGEQGRGFSVVADEIRKLAEQSAKATEEIQSIIGDIIRIISTTNYTMEEAKAILTNANGALVETKETFEGIKGAVEEVTSQVDLLDADINEMDSAKANVLKSIESVSSVSQQTAASTQQISASAEEQTASMEEITSSLQELNNMVNHLGEAIKIFKF</sequence>
<dbReference type="InterPro" id="IPR003660">
    <property type="entry name" value="HAMP_dom"/>
</dbReference>
<evidence type="ECO:0000256" key="5">
    <source>
        <dbReference type="SAM" id="Phobius"/>
    </source>
</evidence>
<dbReference type="SMART" id="SM00304">
    <property type="entry name" value="HAMP"/>
    <property type="match status" value="1"/>
</dbReference>
<dbReference type="PROSITE" id="PS50111">
    <property type="entry name" value="CHEMOTAXIS_TRANSDUC_2"/>
    <property type="match status" value="1"/>
</dbReference>
<keyword evidence="5" id="KW-0472">Membrane</keyword>